<dbReference type="EMBL" id="AWUE01016107">
    <property type="protein sequence ID" value="OMO94178.1"/>
    <property type="molecule type" value="Genomic_DNA"/>
</dbReference>
<evidence type="ECO:0000313" key="2">
    <source>
        <dbReference type="Proteomes" id="UP000187203"/>
    </source>
</evidence>
<sequence length="92" mass="10641">MGKGKLERETEGDLSVISAMMTMNIRARMLLDVISKGCMRNTVPLCVRVALSLSSFVPRWMRSSIFKKLRPRRELMLKKEMKFCCKPFRKAA</sequence>
<evidence type="ECO:0000313" key="1">
    <source>
        <dbReference type="EMBL" id="OMO94178.1"/>
    </source>
</evidence>
<name>A0A1R3JH59_9ROSI</name>
<organism evidence="1 2">
    <name type="scientific">Corchorus olitorius</name>
    <dbReference type="NCBI Taxonomy" id="93759"/>
    <lineage>
        <taxon>Eukaryota</taxon>
        <taxon>Viridiplantae</taxon>
        <taxon>Streptophyta</taxon>
        <taxon>Embryophyta</taxon>
        <taxon>Tracheophyta</taxon>
        <taxon>Spermatophyta</taxon>
        <taxon>Magnoliopsida</taxon>
        <taxon>eudicotyledons</taxon>
        <taxon>Gunneridae</taxon>
        <taxon>Pentapetalae</taxon>
        <taxon>rosids</taxon>
        <taxon>malvids</taxon>
        <taxon>Malvales</taxon>
        <taxon>Malvaceae</taxon>
        <taxon>Grewioideae</taxon>
        <taxon>Apeibeae</taxon>
        <taxon>Corchorus</taxon>
    </lineage>
</organism>
<reference evidence="2" key="1">
    <citation type="submission" date="2013-09" db="EMBL/GenBank/DDBJ databases">
        <title>Corchorus olitorius genome sequencing.</title>
        <authorList>
            <person name="Alam M."/>
            <person name="Haque M.S."/>
            <person name="Islam M.S."/>
            <person name="Emdad E.M."/>
            <person name="Islam M.M."/>
            <person name="Ahmed B."/>
            <person name="Halim A."/>
            <person name="Hossen Q.M.M."/>
            <person name="Hossain M.Z."/>
            <person name="Ahmed R."/>
            <person name="Khan M.M."/>
            <person name="Islam R."/>
            <person name="Rashid M.M."/>
            <person name="Khan S.A."/>
            <person name="Rahman M.S."/>
            <person name="Alam M."/>
            <person name="Yahiya A.S."/>
            <person name="Khan M.S."/>
            <person name="Azam M.S."/>
            <person name="Haque T."/>
            <person name="Lashkar M.Z.H."/>
            <person name="Akhand A.I."/>
            <person name="Morshed G."/>
            <person name="Roy S."/>
            <person name="Uddin K.S."/>
            <person name="Rabeya T."/>
            <person name="Hossain A.S."/>
            <person name="Chowdhury A."/>
            <person name="Snigdha A.R."/>
            <person name="Mortoza M.S."/>
            <person name="Matin S.A."/>
            <person name="Hoque S.M.E."/>
            <person name="Islam M.K."/>
            <person name="Roy D.K."/>
            <person name="Haider R."/>
            <person name="Moosa M.M."/>
            <person name="Elias S.M."/>
            <person name="Hasan A.M."/>
            <person name="Jahan S."/>
            <person name="Shafiuddin M."/>
            <person name="Mahmood N."/>
            <person name="Shommy N.S."/>
        </authorList>
    </citation>
    <scope>NUCLEOTIDE SEQUENCE [LARGE SCALE GENOMIC DNA]</scope>
    <source>
        <strain evidence="2">cv. O-4</strain>
    </source>
</reference>
<comment type="caution">
    <text evidence="1">The sequence shown here is derived from an EMBL/GenBank/DDBJ whole genome shotgun (WGS) entry which is preliminary data.</text>
</comment>
<accession>A0A1R3JH59</accession>
<dbReference type="AlphaFoldDB" id="A0A1R3JH59"/>
<dbReference type="Proteomes" id="UP000187203">
    <property type="component" value="Unassembled WGS sequence"/>
</dbReference>
<keyword evidence="2" id="KW-1185">Reference proteome</keyword>
<protein>
    <submittedName>
        <fullName evidence="1">Uncharacterized protein</fullName>
    </submittedName>
</protein>
<proteinExistence type="predicted"/>
<gene>
    <name evidence="1" type="ORF">COLO4_16483</name>
</gene>